<feature type="domain" description="Septin-type G" evidence="6">
    <location>
        <begin position="21"/>
        <end position="292"/>
    </location>
</feature>
<evidence type="ECO:0000259" key="6">
    <source>
        <dbReference type="PROSITE" id="PS51719"/>
    </source>
</evidence>
<keyword evidence="5" id="KW-0175">Coiled coil</keyword>
<dbReference type="SUPFAM" id="SSF52540">
    <property type="entry name" value="P-loop containing nucleoside triphosphate hydrolases"/>
    <property type="match status" value="1"/>
</dbReference>
<dbReference type="PANTHER" id="PTHR18884">
    <property type="entry name" value="SEPTIN"/>
    <property type="match status" value="1"/>
</dbReference>
<keyword evidence="8" id="KW-1185">Reference proteome</keyword>
<evidence type="ECO:0000256" key="2">
    <source>
        <dbReference type="ARBA" id="ARBA00022741"/>
    </source>
</evidence>
<dbReference type="OrthoDB" id="416553at2759"/>
<protein>
    <recommendedName>
        <fullName evidence="6">Septin-type G domain-containing protein</fullName>
    </recommendedName>
</protein>
<dbReference type="EMBL" id="KV453842">
    <property type="protein sequence ID" value="ODV91222.1"/>
    <property type="molecule type" value="Genomic_DNA"/>
</dbReference>
<dbReference type="InterPro" id="IPR030379">
    <property type="entry name" value="G_SEPTIN_dom"/>
</dbReference>
<dbReference type="AlphaFoldDB" id="A0A1E4THI7"/>
<accession>A0A1E4THI7</accession>
<dbReference type="GO" id="GO:0032156">
    <property type="term" value="C:septin cytoskeleton"/>
    <property type="evidence" value="ECO:0007669"/>
    <property type="project" value="UniProtKB-ARBA"/>
</dbReference>
<dbReference type="InterPro" id="IPR016491">
    <property type="entry name" value="Septin"/>
</dbReference>
<evidence type="ECO:0000256" key="3">
    <source>
        <dbReference type="ARBA" id="ARBA00023134"/>
    </source>
</evidence>
<name>A0A1E4THI7_9ASCO</name>
<evidence type="ECO:0000313" key="7">
    <source>
        <dbReference type="EMBL" id="ODV91222.1"/>
    </source>
</evidence>
<dbReference type="FunFam" id="3.40.50.300:FF:000238">
    <property type="entry name" value="Cell division control 12"/>
    <property type="match status" value="1"/>
</dbReference>
<comment type="similarity">
    <text evidence="4">Belongs to the TRAFAC class TrmE-Era-EngA-EngB-Septin-like GTPase superfamily. Septin GTPase family.</text>
</comment>
<reference evidence="8" key="1">
    <citation type="submission" date="2016-02" db="EMBL/GenBank/DDBJ databases">
        <title>Comparative genomics of biotechnologically important yeasts.</title>
        <authorList>
            <consortium name="DOE Joint Genome Institute"/>
            <person name="Riley R."/>
            <person name="Haridas S."/>
            <person name="Wolfe K.H."/>
            <person name="Lopes M.R."/>
            <person name="Hittinger C.T."/>
            <person name="Goker M."/>
            <person name="Salamov A."/>
            <person name="Wisecaver J."/>
            <person name="Long T.M."/>
            <person name="Aerts A.L."/>
            <person name="Barry K."/>
            <person name="Choi C."/>
            <person name="Clum A."/>
            <person name="Coughlan A.Y."/>
            <person name="Deshpande S."/>
            <person name="Douglass A.P."/>
            <person name="Hanson S.J."/>
            <person name="Klenk H.-P."/>
            <person name="Labutti K."/>
            <person name="Lapidus A."/>
            <person name="Lindquist E."/>
            <person name="Lipzen A."/>
            <person name="Meier-Kolthoff J.P."/>
            <person name="Ohm R.A."/>
            <person name="Otillar R.P."/>
            <person name="Pangilinan J."/>
            <person name="Peng Y."/>
            <person name="Rokas A."/>
            <person name="Rosa C.A."/>
            <person name="Scheuner C."/>
            <person name="Sibirny A.A."/>
            <person name="Slot J.C."/>
            <person name="Stielow J.B."/>
            <person name="Sun H."/>
            <person name="Kurtzman C.P."/>
            <person name="Blackwell M."/>
            <person name="Jeffries T.W."/>
            <person name="Grigoriev I.V."/>
        </authorList>
    </citation>
    <scope>NUCLEOTIDE SEQUENCE [LARGE SCALE GENOMIC DNA]</scope>
    <source>
        <strain evidence="8">NRRL Y-17796</strain>
    </source>
</reference>
<evidence type="ECO:0000256" key="5">
    <source>
        <dbReference type="SAM" id="Coils"/>
    </source>
</evidence>
<organism evidence="7 8">
    <name type="scientific">Tortispora caseinolytica NRRL Y-17796</name>
    <dbReference type="NCBI Taxonomy" id="767744"/>
    <lineage>
        <taxon>Eukaryota</taxon>
        <taxon>Fungi</taxon>
        <taxon>Dikarya</taxon>
        <taxon>Ascomycota</taxon>
        <taxon>Saccharomycotina</taxon>
        <taxon>Trigonopsidomycetes</taxon>
        <taxon>Trigonopsidales</taxon>
        <taxon>Trigonopsidaceae</taxon>
        <taxon>Tortispora</taxon>
    </lineage>
</organism>
<evidence type="ECO:0000256" key="1">
    <source>
        <dbReference type="ARBA" id="ARBA00004266"/>
    </source>
</evidence>
<evidence type="ECO:0000313" key="8">
    <source>
        <dbReference type="Proteomes" id="UP000095023"/>
    </source>
</evidence>
<dbReference type="GO" id="GO:0005938">
    <property type="term" value="C:cell cortex"/>
    <property type="evidence" value="ECO:0007669"/>
    <property type="project" value="UniProtKB-ARBA"/>
</dbReference>
<dbReference type="GO" id="GO:0005935">
    <property type="term" value="C:cellular bud neck"/>
    <property type="evidence" value="ECO:0007669"/>
    <property type="project" value="UniProtKB-SubCell"/>
</dbReference>
<evidence type="ECO:0000256" key="4">
    <source>
        <dbReference type="RuleBase" id="RU004560"/>
    </source>
</evidence>
<keyword evidence="3 4" id="KW-0342">GTP-binding</keyword>
<dbReference type="PROSITE" id="PS51719">
    <property type="entry name" value="G_SEPTIN"/>
    <property type="match status" value="1"/>
</dbReference>
<proteinExistence type="inferred from homology"/>
<dbReference type="InterPro" id="IPR027417">
    <property type="entry name" value="P-loop_NTPase"/>
</dbReference>
<dbReference type="Pfam" id="PF00735">
    <property type="entry name" value="Septin"/>
    <property type="match status" value="1"/>
</dbReference>
<feature type="coiled-coil region" evidence="5">
    <location>
        <begin position="316"/>
        <end position="368"/>
    </location>
</feature>
<dbReference type="GO" id="GO:0005525">
    <property type="term" value="F:GTP binding"/>
    <property type="evidence" value="ECO:0007669"/>
    <property type="project" value="UniProtKB-KW"/>
</dbReference>
<keyword evidence="2 4" id="KW-0547">Nucleotide-binding</keyword>
<sequence>MPSAIGISNLPKQRHDLVAREGANFTLMVAGESGLGKTTFVNTLFSTTIKPYMNHRKRHQKQADKTVDIEITKAELEEKGFKLRLTVIDTPGFGDFVNNNDAWAPIAEFIDDQHESYMLQEQQPKRDEKLDLRVHACLYFIRPTGHVLKPLDVLCMKELGTRVNLIPVIAKADTLSTAALEKFKNHVRDVIDVQNINIYTPPIDDDENSEATHSLLSSIPFAVIGSEKDVQTPDGRIVKGRKYPWGVVEVENESHSDFKALRSILMRTHMLDLIKTTEDIHFETFRAKQMETRKPGEARPRKADNPKFREEERMLRERFTLQVKQEEQRFRQWEKRLIAERDRLNSDLEEAHAINKKLEQEIELLQLGSVGRGTVRR</sequence>
<gene>
    <name evidence="7" type="ORF">CANCADRAFT_61460</name>
</gene>
<dbReference type="Proteomes" id="UP000095023">
    <property type="component" value="Unassembled WGS sequence"/>
</dbReference>
<dbReference type="CDD" id="cd01850">
    <property type="entry name" value="CDC_Septin"/>
    <property type="match status" value="1"/>
</dbReference>
<dbReference type="PIRSF" id="PIRSF006698">
    <property type="entry name" value="Septin"/>
    <property type="match status" value="1"/>
</dbReference>
<comment type="subcellular location">
    <subcellularLocation>
        <location evidence="1">Bud neck</location>
    </subcellularLocation>
</comment>
<dbReference type="Gene3D" id="3.40.50.300">
    <property type="entry name" value="P-loop containing nucleotide triphosphate hydrolases"/>
    <property type="match status" value="1"/>
</dbReference>